<evidence type="ECO:0000313" key="1">
    <source>
        <dbReference type="EMBL" id="MBK6973055.1"/>
    </source>
</evidence>
<sequence>MFSDRIEYLTQRADHVASDPQKSAFAAHLTAERTRLDDLRRLSEQVIASNGGTAVGVELAYQAPNGTRYCAILEEPDSSGQGRIVYFDADALHRHQVHRSPAEALEQALTQGYVERANGTMDRLAATEAWRRGLAYSELVGRYASGEIDAQQFAAEVRKLG</sequence>
<proteinExistence type="predicted"/>
<comment type="caution">
    <text evidence="1">The sequence shown here is derived from an EMBL/GenBank/DDBJ whole genome shotgun (WGS) entry which is preliminary data.</text>
</comment>
<protein>
    <submittedName>
        <fullName evidence="1">Uncharacterized protein</fullName>
    </submittedName>
</protein>
<gene>
    <name evidence="1" type="ORF">IPH26_08960</name>
</gene>
<reference evidence="1" key="1">
    <citation type="submission" date="2020-10" db="EMBL/GenBank/DDBJ databases">
        <title>Connecting structure to function with the recovery of over 1000 high-quality activated sludge metagenome-assembled genomes encoding full-length rRNA genes using long-read sequencing.</title>
        <authorList>
            <person name="Singleton C.M."/>
            <person name="Petriglieri F."/>
            <person name="Kristensen J.M."/>
            <person name="Kirkegaard R.H."/>
            <person name="Michaelsen T.Y."/>
            <person name="Andersen M.H."/>
            <person name="Karst S.M."/>
            <person name="Dueholm M.S."/>
            <person name="Nielsen P.H."/>
            <person name="Albertsen M."/>
        </authorList>
    </citation>
    <scope>NUCLEOTIDE SEQUENCE</scope>
    <source>
        <strain evidence="1">Bjer_18-Q3-R1-45_BAT3C.347</strain>
    </source>
</reference>
<dbReference type="AlphaFoldDB" id="A0A9D7E547"/>
<organism evidence="1 2">
    <name type="scientific">Candidatus Methylophosphatis roskildensis</name>
    <dbReference type="NCBI Taxonomy" id="2899263"/>
    <lineage>
        <taxon>Bacteria</taxon>
        <taxon>Pseudomonadati</taxon>
        <taxon>Pseudomonadota</taxon>
        <taxon>Betaproteobacteria</taxon>
        <taxon>Nitrosomonadales</taxon>
        <taxon>Sterolibacteriaceae</taxon>
        <taxon>Candidatus Methylophosphatis</taxon>
    </lineage>
</organism>
<name>A0A9D7E547_9PROT</name>
<dbReference type="EMBL" id="JADJEV010000003">
    <property type="protein sequence ID" value="MBK6973055.1"/>
    <property type="molecule type" value="Genomic_DNA"/>
</dbReference>
<dbReference type="Proteomes" id="UP000807785">
    <property type="component" value="Unassembled WGS sequence"/>
</dbReference>
<accession>A0A9D7E547</accession>
<evidence type="ECO:0000313" key="2">
    <source>
        <dbReference type="Proteomes" id="UP000807785"/>
    </source>
</evidence>